<dbReference type="InterPro" id="IPR000847">
    <property type="entry name" value="LysR_HTH_N"/>
</dbReference>
<keyword evidence="7" id="KW-1185">Reference proteome</keyword>
<comment type="similarity">
    <text evidence="1">Belongs to the LysR transcriptional regulatory family.</text>
</comment>
<dbReference type="PANTHER" id="PTHR30126">
    <property type="entry name" value="HTH-TYPE TRANSCRIPTIONAL REGULATOR"/>
    <property type="match status" value="1"/>
</dbReference>
<dbReference type="Proteomes" id="UP000477488">
    <property type="component" value="Unassembled WGS sequence"/>
</dbReference>
<evidence type="ECO:0000259" key="5">
    <source>
        <dbReference type="PROSITE" id="PS50931"/>
    </source>
</evidence>
<dbReference type="CDD" id="cd05466">
    <property type="entry name" value="PBP2_LTTR_substrate"/>
    <property type="match status" value="1"/>
</dbReference>
<dbReference type="AlphaFoldDB" id="A0A6L5XJE0"/>
<dbReference type="PROSITE" id="PS50931">
    <property type="entry name" value="HTH_LYSR"/>
    <property type="match status" value="1"/>
</dbReference>
<accession>A0A6L5XJE0</accession>
<protein>
    <submittedName>
        <fullName evidence="6">LysR family transcriptional regulator</fullName>
    </submittedName>
</protein>
<proteinExistence type="inferred from homology"/>
<reference evidence="6 7" key="1">
    <citation type="submission" date="2019-09" db="EMBL/GenBank/DDBJ databases">
        <title>In-depth cultivation of the pig gut microbiome towards novel bacterial diversity and tailored functional studies.</title>
        <authorList>
            <person name="Wylensek D."/>
            <person name="Hitch T.C.A."/>
            <person name="Clavel T."/>
        </authorList>
    </citation>
    <scope>NUCLEOTIDE SEQUENCE [LARGE SCALE GENOMIC DNA]</scope>
    <source>
        <strain evidence="6 7">PG-178-WT-4</strain>
    </source>
</reference>
<dbReference type="Gene3D" id="3.40.190.290">
    <property type="match status" value="1"/>
</dbReference>
<dbReference type="Pfam" id="PF00126">
    <property type="entry name" value="HTH_1"/>
    <property type="match status" value="1"/>
</dbReference>
<dbReference type="SUPFAM" id="SSF46785">
    <property type="entry name" value="Winged helix' DNA-binding domain"/>
    <property type="match status" value="1"/>
</dbReference>
<evidence type="ECO:0000256" key="2">
    <source>
        <dbReference type="ARBA" id="ARBA00023015"/>
    </source>
</evidence>
<feature type="domain" description="HTH lysR-type" evidence="5">
    <location>
        <begin position="1"/>
        <end position="58"/>
    </location>
</feature>
<keyword evidence="4" id="KW-0804">Transcription</keyword>
<keyword evidence="3" id="KW-0238">DNA-binding</keyword>
<sequence>MDLRRLEALSAVVDEGSFEKAARRLCCAQSTVTFQIRQLEQELGLQLFEKVGRRMRLTEAGQGLMPQVRELARMLESLRAAARREEPRGRLRVAVGESLLAYKLPEVLRRFHARAPDVRLDLQSLNCYVIRDALLSGAADVGVFYSQGRDVSLIQETLADFSLVLVAAPGPADLDFTRPDQKLPVSLIINEPQCMFRLLFENTLRQRNISLAGTIELMSIESIKNCVAAGLGVSYLPRFCVEEELRHGLLRELPFAAPVHSLRAVCARHVNKALSPALRLFMSLAAGTIKDTATRRV</sequence>
<dbReference type="SUPFAM" id="SSF53850">
    <property type="entry name" value="Periplasmic binding protein-like II"/>
    <property type="match status" value="1"/>
</dbReference>
<gene>
    <name evidence="6" type="ORF">FYJ44_04040</name>
</gene>
<evidence type="ECO:0000256" key="1">
    <source>
        <dbReference type="ARBA" id="ARBA00009437"/>
    </source>
</evidence>
<evidence type="ECO:0000256" key="3">
    <source>
        <dbReference type="ARBA" id="ARBA00023125"/>
    </source>
</evidence>
<dbReference type="InterPro" id="IPR036390">
    <property type="entry name" value="WH_DNA-bd_sf"/>
</dbReference>
<dbReference type="RefSeq" id="WP_154509402.1">
    <property type="nucleotide sequence ID" value="NZ_JAXELC010000056.1"/>
</dbReference>
<dbReference type="GO" id="GO:0003700">
    <property type="term" value="F:DNA-binding transcription factor activity"/>
    <property type="evidence" value="ECO:0007669"/>
    <property type="project" value="InterPro"/>
</dbReference>
<dbReference type="GO" id="GO:0000976">
    <property type="term" value="F:transcription cis-regulatory region binding"/>
    <property type="evidence" value="ECO:0007669"/>
    <property type="project" value="TreeGrafter"/>
</dbReference>
<comment type="caution">
    <text evidence="6">The sequence shown here is derived from an EMBL/GenBank/DDBJ whole genome shotgun (WGS) entry which is preliminary data.</text>
</comment>
<dbReference type="Pfam" id="PF03466">
    <property type="entry name" value="LysR_substrate"/>
    <property type="match status" value="1"/>
</dbReference>
<dbReference type="FunFam" id="1.10.10.10:FF:000001">
    <property type="entry name" value="LysR family transcriptional regulator"/>
    <property type="match status" value="1"/>
</dbReference>
<name>A0A6L5XJE0_9BACT</name>
<dbReference type="Gene3D" id="1.10.10.10">
    <property type="entry name" value="Winged helix-like DNA-binding domain superfamily/Winged helix DNA-binding domain"/>
    <property type="match status" value="1"/>
</dbReference>
<organism evidence="6 7">
    <name type="scientific">Desulfovibrio porci</name>
    <dbReference type="NCBI Taxonomy" id="2605782"/>
    <lineage>
        <taxon>Bacteria</taxon>
        <taxon>Pseudomonadati</taxon>
        <taxon>Thermodesulfobacteriota</taxon>
        <taxon>Desulfovibrionia</taxon>
        <taxon>Desulfovibrionales</taxon>
        <taxon>Desulfovibrionaceae</taxon>
        <taxon>Desulfovibrio</taxon>
    </lineage>
</organism>
<dbReference type="EMBL" id="VUMH01000003">
    <property type="protein sequence ID" value="MSS27232.1"/>
    <property type="molecule type" value="Genomic_DNA"/>
</dbReference>
<dbReference type="InterPro" id="IPR005119">
    <property type="entry name" value="LysR_subst-bd"/>
</dbReference>
<evidence type="ECO:0000313" key="6">
    <source>
        <dbReference type="EMBL" id="MSS27232.1"/>
    </source>
</evidence>
<evidence type="ECO:0000313" key="7">
    <source>
        <dbReference type="Proteomes" id="UP000477488"/>
    </source>
</evidence>
<evidence type="ECO:0000256" key="4">
    <source>
        <dbReference type="ARBA" id="ARBA00023163"/>
    </source>
</evidence>
<keyword evidence="2" id="KW-0805">Transcription regulation</keyword>
<dbReference type="PRINTS" id="PR00039">
    <property type="entry name" value="HTHLYSR"/>
</dbReference>
<dbReference type="PANTHER" id="PTHR30126:SF5">
    <property type="entry name" value="HTH-TYPE TRANSCRIPTIONAL ACTIVATOR CMPR"/>
    <property type="match status" value="1"/>
</dbReference>
<dbReference type="InterPro" id="IPR036388">
    <property type="entry name" value="WH-like_DNA-bd_sf"/>
</dbReference>